<dbReference type="PANTHER" id="PTHR40396">
    <property type="entry name" value="ATPASE-LIKE PROTEIN"/>
    <property type="match status" value="1"/>
</dbReference>
<evidence type="ECO:0000313" key="3">
    <source>
        <dbReference type="Proteomes" id="UP000655830"/>
    </source>
</evidence>
<comment type="caution">
    <text evidence="2">The sequence shown here is derived from an EMBL/GenBank/DDBJ whole genome shotgun (WGS) entry which is preliminary data.</text>
</comment>
<dbReference type="GO" id="GO:0016887">
    <property type="term" value="F:ATP hydrolysis activity"/>
    <property type="evidence" value="ECO:0007669"/>
    <property type="project" value="InterPro"/>
</dbReference>
<name>A0A926EJV9_9FIRM</name>
<gene>
    <name evidence="2" type="ORF">H8718_15550</name>
</gene>
<dbReference type="InterPro" id="IPR027417">
    <property type="entry name" value="P-loop_NTPase"/>
</dbReference>
<dbReference type="Gene3D" id="3.40.50.300">
    <property type="entry name" value="P-loop containing nucleotide triphosphate hydrolases"/>
    <property type="match status" value="1"/>
</dbReference>
<dbReference type="EMBL" id="JACRSY010000032">
    <property type="protein sequence ID" value="MBC8580934.1"/>
    <property type="molecule type" value="Genomic_DNA"/>
</dbReference>
<reference evidence="2" key="1">
    <citation type="submission" date="2020-08" db="EMBL/GenBank/DDBJ databases">
        <title>Genome public.</title>
        <authorList>
            <person name="Liu C."/>
            <person name="Sun Q."/>
        </authorList>
    </citation>
    <scope>NUCLEOTIDE SEQUENCE</scope>
    <source>
        <strain evidence="2">NSJ-12</strain>
    </source>
</reference>
<proteinExistence type="predicted"/>
<dbReference type="AlphaFoldDB" id="A0A926EJV9"/>
<dbReference type="Pfam" id="PF13304">
    <property type="entry name" value="AAA_21"/>
    <property type="match status" value="1"/>
</dbReference>
<dbReference type="GO" id="GO:0005524">
    <property type="term" value="F:ATP binding"/>
    <property type="evidence" value="ECO:0007669"/>
    <property type="project" value="UniProtKB-KW"/>
</dbReference>
<dbReference type="Proteomes" id="UP000655830">
    <property type="component" value="Unassembled WGS sequence"/>
</dbReference>
<keyword evidence="2" id="KW-0547">Nucleotide-binding</keyword>
<keyword evidence="3" id="KW-1185">Reference proteome</keyword>
<organism evidence="2 3">
    <name type="scientific">Zhenhengia yiwuensis</name>
    <dbReference type="NCBI Taxonomy" id="2763666"/>
    <lineage>
        <taxon>Bacteria</taxon>
        <taxon>Bacillati</taxon>
        <taxon>Bacillota</taxon>
        <taxon>Clostridia</taxon>
        <taxon>Lachnospirales</taxon>
        <taxon>Lachnospiraceae</taxon>
        <taxon>Zhenhengia</taxon>
    </lineage>
</organism>
<accession>A0A926EJV9</accession>
<evidence type="ECO:0000259" key="1">
    <source>
        <dbReference type="Pfam" id="PF13304"/>
    </source>
</evidence>
<dbReference type="SUPFAM" id="SSF52540">
    <property type="entry name" value="P-loop containing nucleoside triphosphate hydrolases"/>
    <property type="match status" value="1"/>
</dbReference>
<evidence type="ECO:0000313" key="2">
    <source>
        <dbReference type="EMBL" id="MBC8580934.1"/>
    </source>
</evidence>
<dbReference type="PANTHER" id="PTHR40396:SF1">
    <property type="entry name" value="ATPASE AAA-TYPE CORE DOMAIN-CONTAINING PROTEIN"/>
    <property type="match status" value="1"/>
</dbReference>
<feature type="domain" description="ATPase AAA-type core" evidence="1">
    <location>
        <begin position="47"/>
        <end position="375"/>
    </location>
</feature>
<dbReference type="RefSeq" id="WP_249333617.1">
    <property type="nucleotide sequence ID" value="NZ_JACRSY010000032.1"/>
</dbReference>
<protein>
    <submittedName>
        <fullName evidence="2">ATP-binding protein</fullName>
    </submittedName>
</protein>
<sequence length="431" mass="49789">MLIELTIKNFASFKEENVLSMIASKDATNEKEQVKQVGKHNILKNSIIYGANASGKSNILQAITFLKWFVINSSKDTQQGEKIKVNPFKFSTLTENEPSLLEVVFNQKGVIYRYGFEACKEKIVSEWLFARYSSRESKLFIREGQKISLGEKFKEGRNYQSAVRENALFLSVCAQFNGEISNELIKWFRNVHIISSLDDKYVNTTLSILKNEGNKYEQQRQVLMDLIKGIDVGIEDIILEDENVSLEKIIDKLPMKIARKLLDELQEEVAQDNEDKRLEIIAQHVSTVHKKYDENKKIVSLETCKFNMESRGTRKIFELAGPIIDTIFSGGVLFIDEIQNSLHTKLVLGLLRFIVKNQINKDAQFIMTTHDVNILGDKSFRRDQFWFVEKNEYGESELTALIDFEEHVRKDALLDKDYLRGRYGAIPYLRL</sequence>
<keyword evidence="2" id="KW-0067">ATP-binding</keyword>
<dbReference type="InterPro" id="IPR003959">
    <property type="entry name" value="ATPase_AAA_core"/>
</dbReference>